<proteinExistence type="predicted"/>
<organism evidence="3 4">
    <name type="scientific">Wenjunlia tyrosinilytica</name>
    <dbReference type="NCBI Taxonomy" id="1544741"/>
    <lineage>
        <taxon>Bacteria</taxon>
        <taxon>Bacillati</taxon>
        <taxon>Actinomycetota</taxon>
        <taxon>Actinomycetes</taxon>
        <taxon>Kitasatosporales</taxon>
        <taxon>Streptomycetaceae</taxon>
        <taxon>Wenjunlia</taxon>
    </lineage>
</organism>
<dbReference type="RefSeq" id="WP_189133968.1">
    <property type="nucleotide sequence ID" value="NZ_BMMS01000023.1"/>
</dbReference>
<sequence>MTRKRRASGKQKIIVLVGAAAMVGGVAIATTGTSHASVTCDGLAAALNKNQRFIADQKANPDTNSAARIANREAVIRKIQVQQKESDCAPLGRTADPKSLPDAGNTISSDTDVQPDPPTGTEPPQQPKPPAGTEPPQQPPAGTDPPQQPKPPAGTEPPQQPPAGTEPPQQPDPPTGTGSPAPEPPGFTPRAVGEP</sequence>
<feature type="region of interest" description="Disordered" evidence="1">
    <location>
        <begin position="81"/>
        <end position="195"/>
    </location>
</feature>
<evidence type="ECO:0000313" key="3">
    <source>
        <dbReference type="EMBL" id="GGO94392.1"/>
    </source>
</evidence>
<dbReference type="EMBL" id="BMMS01000023">
    <property type="protein sequence ID" value="GGO94392.1"/>
    <property type="molecule type" value="Genomic_DNA"/>
</dbReference>
<dbReference type="AlphaFoldDB" id="A0A917ZTK8"/>
<comment type="caution">
    <text evidence="3">The sequence shown here is derived from an EMBL/GenBank/DDBJ whole genome shotgun (WGS) entry which is preliminary data.</text>
</comment>
<feature type="compositionally biased region" description="Pro residues" evidence="1">
    <location>
        <begin position="115"/>
        <end position="174"/>
    </location>
</feature>
<reference evidence="3" key="2">
    <citation type="submission" date="2020-09" db="EMBL/GenBank/DDBJ databases">
        <authorList>
            <person name="Sun Q."/>
            <person name="Zhou Y."/>
        </authorList>
    </citation>
    <scope>NUCLEOTIDE SEQUENCE</scope>
    <source>
        <strain evidence="3">CGMCC 4.7201</strain>
    </source>
</reference>
<evidence type="ECO:0000256" key="2">
    <source>
        <dbReference type="SAM" id="SignalP"/>
    </source>
</evidence>
<dbReference type="Proteomes" id="UP000641932">
    <property type="component" value="Unassembled WGS sequence"/>
</dbReference>
<gene>
    <name evidence="3" type="ORF">GCM10012280_49110</name>
</gene>
<keyword evidence="2" id="KW-0732">Signal</keyword>
<feature type="chain" id="PRO_5037139904" evidence="2">
    <location>
        <begin position="37"/>
        <end position="195"/>
    </location>
</feature>
<feature type="signal peptide" evidence="2">
    <location>
        <begin position="1"/>
        <end position="36"/>
    </location>
</feature>
<dbReference type="PRINTS" id="PR01217">
    <property type="entry name" value="PRICHEXTENSN"/>
</dbReference>
<evidence type="ECO:0000256" key="1">
    <source>
        <dbReference type="SAM" id="MobiDB-lite"/>
    </source>
</evidence>
<name>A0A917ZTK8_9ACTN</name>
<keyword evidence="4" id="KW-1185">Reference proteome</keyword>
<protein>
    <submittedName>
        <fullName evidence="3">Uncharacterized protein</fullName>
    </submittedName>
</protein>
<accession>A0A917ZTK8</accession>
<reference evidence="3" key="1">
    <citation type="journal article" date="2014" name="Int. J. Syst. Evol. Microbiol.">
        <title>Complete genome sequence of Corynebacterium casei LMG S-19264T (=DSM 44701T), isolated from a smear-ripened cheese.</title>
        <authorList>
            <consortium name="US DOE Joint Genome Institute (JGI-PGF)"/>
            <person name="Walter F."/>
            <person name="Albersmeier A."/>
            <person name="Kalinowski J."/>
            <person name="Ruckert C."/>
        </authorList>
    </citation>
    <scope>NUCLEOTIDE SEQUENCE</scope>
    <source>
        <strain evidence="3">CGMCC 4.7201</strain>
    </source>
</reference>
<evidence type="ECO:0000313" key="4">
    <source>
        <dbReference type="Proteomes" id="UP000641932"/>
    </source>
</evidence>